<protein>
    <submittedName>
        <fullName evidence="1">Uncharacterized protein</fullName>
    </submittedName>
</protein>
<reference evidence="1 2" key="1">
    <citation type="submission" date="2020-10" db="EMBL/GenBank/DDBJ databases">
        <title>Connecting structure to function with the recovery of over 1000 high-quality activated sludge metagenome-assembled genomes encoding full-length rRNA genes using long-read sequencing.</title>
        <authorList>
            <person name="Singleton C.M."/>
            <person name="Petriglieri F."/>
            <person name="Kristensen J.M."/>
            <person name="Kirkegaard R.H."/>
            <person name="Michaelsen T.Y."/>
            <person name="Andersen M.H."/>
            <person name="Karst S.M."/>
            <person name="Dueholm M.S."/>
            <person name="Nielsen P.H."/>
            <person name="Albertsen M."/>
        </authorList>
    </citation>
    <scope>NUCLEOTIDE SEQUENCE [LARGE SCALE GENOMIC DNA]</scope>
    <source>
        <strain evidence="1">Lyne_18-Q3-R50-59_MAXAC.006</strain>
    </source>
</reference>
<gene>
    <name evidence="1" type="ORF">IPN02_12245</name>
</gene>
<sequence length="52" mass="5429">MWRSFDVGAVVDAMSSDAQVVAGVGGLNRQVSRAKTAATPGCCERWVRASSS</sequence>
<proteinExistence type="predicted"/>
<dbReference type="Proteomes" id="UP000727993">
    <property type="component" value="Unassembled WGS sequence"/>
</dbReference>
<accession>A0A936NEL1</accession>
<organism evidence="1 2">
    <name type="scientific">Candidatus Neomicrothrix subdominans</name>
    <dbReference type="NCBI Taxonomy" id="2954438"/>
    <lineage>
        <taxon>Bacteria</taxon>
        <taxon>Bacillati</taxon>
        <taxon>Actinomycetota</taxon>
        <taxon>Acidimicrobiia</taxon>
        <taxon>Acidimicrobiales</taxon>
        <taxon>Microthrixaceae</taxon>
        <taxon>Candidatus Neomicrothrix</taxon>
    </lineage>
</organism>
<evidence type="ECO:0000313" key="2">
    <source>
        <dbReference type="Proteomes" id="UP000727993"/>
    </source>
</evidence>
<dbReference type="AlphaFoldDB" id="A0A936NEL1"/>
<dbReference type="EMBL" id="JADJZA010000007">
    <property type="protein sequence ID" value="MBK9297577.1"/>
    <property type="molecule type" value="Genomic_DNA"/>
</dbReference>
<comment type="caution">
    <text evidence="1">The sequence shown here is derived from an EMBL/GenBank/DDBJ whole genome shotgun (WGS) entry which is preliminary data.</text>
</comment>
<evidence type="ECO:0000313" key="1">
    <source>
        <dbReference type="EMBL" id="MBK9297577.1"/>
    </source>
</evidence>
<name>A0A936NEL1_9ACTN</name>